<feature type="compositionally biased region" description="Basic and acidic residues" evidence="2">
    <location>
        <begin position="614"/>
        <end position="625"/>
    </location>
</feature>
<dbReference type="Gene3D" id="1.10.10.60">
    <property type="entry name" value="Homeodomain-like"/>
    <property type="match status" value="2"/>
</dbReference>
<feature type="region of interest" description="Disordered" evidence="2">
    <location>
        <begin position="258"/>
        <end position="292"/>
    </location>
</feature>
<proteinExistence type="predicted"/>
<dbReference type="RefSeq" id="XP_032832679.1">
    <property type="nucleotide sequence ID" value="XM_032976788.1"/>
</dbReference>
<protein>
    <submittedName>
        <fullName evidence="5 6">Highly divergent homeobox isoform X1</fullName>
    </submittedName>
</protein>
<feature type="compositionally biased region" description="Gly residues" evidence="2">
    <location>
        <begin position="410"/>
        <end position="435"/>
    </location>
</feature>
<keyword evidence="4" id="KW-1185">Reference proteome</keyword>
<dbReference type="Proteomes" id="UP001318040">
    <property type="component" value="Chromosome 60"/>
</dbReference>
<dbReference type="InterPro" id="IPR009057">
    <property type="entry name" value="Homeodomain-like_sf"/>
</dbReference>
<name>A0AAJ7UBH1_PETMA</name>
<feature type="DNA-binding region" description="Homeobox" evidence="1">
    <location>
        <begin position="538"/>
        <end position="601"/>
    </location>
</feature>
<keyword evidence="1" id="KW-0539">Nucleus</keyword>
<dbReference type="KEGG" id="pmrn:116955619"/>
<reference evidence="5 6" key="1">
    <citation type="submission" date="2025-04" db="UniProtKB">
        <authorList>
            <consortium name="RefSeq"/>
        </authorList>
    </citation>
    <scope>IDENTIFICATION</scope>
    <source>
        <tissue evidence="5 6">Sperm</tissue>
    </source>
</reference>
<dbReference type="PROSITE" id="PS50071">
    <property type="entry name" value="HOMEOBOX_2"/>
    <property type="match status" value="1"/>
</dbReference>
<feature type="domain" description="Homeobox" evidence="3">
    <location>
        <begin position="536"/>
        <end position="600"/>
    </location>
</feature>
<dbReference type="CTD" id="139324"/>
<feature type="compositionally biased region" description="Basic residues" evidence="2">
    <location>
        <begin position="89"/>
        <end position="99"/>
    </location>
</feature>
<dbReference type="InterPro" id="IPR001356">
    <property type="entry name" value="HD"/>
</dbReference>
<accession>A0AAJ7UBH1</accession>
<dbReference type="GO" id="GO:0003677">
    <property type="term" value="F:DNA binding"/>
    <property type="evidence" value="ECO:0007669"/>
    <property type="project" value="UniProtKB-UniRule"/>
</dbReference>
<evidence type="ECO:0000256" key="1">
    <source>
        <dbReference type="PROSITE-ProRule" id="PRU00108"/>
    </source>
</evidence>
<comment type="subcellular location">
    <subcellularLocation>
        <location evidence="1">Nucleus</location>
    </subcellularLocation>
</comment>
<dbReference type="SMART" id="SM00389">
    <property type="entry name" value="HOX"/>
    <property type="match status" value="2"/>
</dbReference>
<evidence type="ECO:0000313" key="6">
    <source>
        <dbReference type="RefSeq" id="XP_032832678.1"/>
    </source>
</evidence>
<keyword evidence="1 5" id="KW-0371">Homeobox</keyword>
<feature type="region of interest" description="Disordered" evidence="2">
    <location>
        <begin position="645"/>
        <end position="668"/>
    </location>
</feature>
<evidence type="ECO:0000259" key="3">
    <source>
        <dbReference type="PROSITE" id="PS50071"/>
    </source>
</evidence>
<evidence type="ECO:0000313" key="5">
    <source>
        <dbReference type="RefSeq" id="XP_032832677.1"/>
    </source>
</evidence>
<dbReference type="SUPFAM" id="SSF46689">
    <property type="entry name" value="Homeodomain-like"/>
    <property type="match status" value="2"/>
</dbReference>
<feature type="region of interest" description="Disordered" evidence="2">
    <location>
        <begin position="700"/>
        <end position="827"/>
    </location>
</feature>
<evidence type="ECO:0000256" key="2">
    <source>
        <dbReference type="SAM" id="MobiDB-lite"/>
    </source>
</evidence>
<dbReference type="RefSeq" id="XP_032832677.1">
    <property type="nucleotide sequence ID" value="XM_032976786.1"/>
</dbReference>
<feature type="region of interest" description="Disordered" evidence="2">
    <location>
        <begin position="896"/>
        <end position="948"/>
    </location>
</feature>
<evidence type="ECO:0000313" key="4">
    <source>
        <dbReference type="Proteomes" id="UP001318040"/>
    </source>
</evidence>
<dbReference type="CDD" id="cd00086">
    <property type="entry name" value="homeodomain"/>
    <property type="match status" value="1"/>
</dbReference>
<feature type="region of interest" description="Disordered" evidence="2">
    <location>
        <begin position="861"/>
        <end position="884"/>
    </location>
</feature>
<sequence>MNSKWMVSQMYRRSVISPEQHQILQHFYDVGMTNQSVQCFGLIMDCSQQTGLDYNVVRAWIGNKRRKLMQEAVKGMKAEEQLHSEHHQHQTLHHQHQPAHHPPPLGRAVVKTEPSLSPVPAGLALASSPMQLPQSRQQHLPQGSPLVRILPKTPMSQLSQSCQSKLLSVATPRMGGTSPGMAMPGGVADRGSFHVGHMQRMVSHGQGSGSGQICRSGKVEVPLPSRPSKVYPSGFLDHTNSQRVKFPGVQPKVEQLAESVSSPRQWGAELLGGRNSGPREPSQPKLPGAASFGPYDLEIQNVVSLGAGPSTSKAASSYYKQAAQTKPSANSASGNGNSFSIAMETGDLDEYSREEEMAQSGCQLQESFMEYIDLEEDEEEDEEGDAGAQEDAADKRNGNDAGDDAKMEPGDGGAGGGGGGGAVGGGGGGGGGGAAETGDAGPRVQPFSPSQDRVVRAAKSLVCLSESVSRIGSPSVHAAKSDGVAVSGSTPHQPVSPITSFTQGFLPIGTQSPGQHQPYLLNVGLGGMPYLSPGRKRVMQDRTQFSPRDLVMLKRYWDNGMTSLGTVCREKIESVANELNIDFEIVKNWIGNQRRRCRQQGMEPPQPRGGPPDFPRDPKENQGSHHHLTEIASQYLGRGMQDISLDGHGQQDCDIAQSPGSHDGSCYDIDSNGIASGLRGHDDGENDEDGCLIGELEDADSADSMDAQHLEHTQGEMMYDAGPKDGSRRRRRRGRHLDNESCGSSEDKEASSPGGRASADGNHLPGDAYEIPGEEQNSDGYQDQEGAASPEQAGDSDDARSRCQEEDDYSSQKTSMIEELQGEVQRQREENLFLRRLLADVASHVQDEDWQGLQNLVASLPEHTTFTEGEENSGSEHPPTGKAACENLVASLSEELCFDQGDAPEQSPPPSEEAHEHLDASLSEKEDASFVSEQPLPDDAAEKESQDLCLNNRSSLAAGGMSVAEAELGT</sequence>
<organism evidence="4 7">
    <name type="scientific">Petromyzon marinus</name>
    <name type="common">Sea lamprey</name>
    <dbReference type="NCBI Taxonomy" id="7757"/>
    <lineage>
        <taxon>Eukaryota</taxon>
        <taxon>Metazoa</taxon>
        <taxon>Chordata</taxon>
        <taxon>Craniata</taxon>
        <taxon>Vertebrata</taxon>
        <taxon>Cyclostomata</taxon>
        <taxon>Hyperoartia</taxon>
        <taxon>Petromyzontiformes</taxon>
        <taxon>Petromyzontidae</taxon>
        <taxon>Petromyzon</taxon>
    </lineage>
</organism>
<feature type="compositionally biased region" description="Basic and acidic residues" evidence="2">
    <location>
        <begin position="392"/>
        <end position="409"/>
    </location>
</feature>
<dbReference type="AlphaFoldDB" id="A0AAJ7UBH1"/>
<evidence type="ECO:0000313" key="7">
    <source>
        <dbReference type="RefSeq" id="XP_032832679.1"/>
    </source>
</evidence>
<feature type="region of interest" description="Disordered" evidence="2">
    <location>
        <begin position="596"/>
        <end position="625"/>
    </location>
</feature>
<feature type="region of interest" description="Disordered" evidence="2">
    <location>
        <begin position="82"/>
        <end position="103"/>
    </location>
</feature>
<feature type="region of interest" description="Disordered" evidence="2">
    <location>
        <begin position="375"/>
        <end position="452"/>
    </location>
</feature>
<feature type="compositionally biased region" description="Basic and acidic residues" evidence="2">
    <location>
        <begin position="912"/>
        <end position="928"/>
    </location>
</feature>
<feature type="compositionally biased region" description="Pro residues" evidence="2">
    <location>
        <begin position="604"/>
        <end position="613"/>
    </location>
</feature>
<dbReference type="RefSeq" id="XP_032832678.1">
    <property type="nucleotide sequence ID" value="XM_032976787.1"/>
</dbReference>
<gene>
    <name evidence="5 6 7" type="primary">HDX</name>
</gene>
<dbReference type="GO" id="GO:0005634">
    <property type="term" value="C:nucleus"/>
    <property type="evidence" value="ECO:0007669"/>
    <property type="project" value="UniProtKB-SubCell"/>
</dbReference>
<feature type="compositionally biased region" description="Acidic residues" evidence="2">
    <location>
        <begin position="375"/>
        <end position="385"/>
    </location>
</feature>
<keyword evidence="1 5" id="KW-0238">DNA-binding</keyword>